<evidence type="ECO:0000313" key="3">
    <source>
        <dbReference type="Proteomes" id="UP000583800"/>
    </source>
</evidence>
<gene>
    <name evidence="2" type="ORF">FHU36_004156</name>
</gene>
<feature type="transmembrane region" description="Helical" evidence="1">
    <location>
        <begin position="45"/>
        <end position="68"/>
    </location>
</feature>
<keyword evidence="1" id="KW-0812">Transmembrane</keyword>
<evidence type="ECO:0008006" key="4">
    <source>
        <dbReference type="Google" id="ProtNLM"/>
    </source>
</evidence>
<evidence type="ECO:0000256" key="1">
    <source>
        <dbReference type="SAM" id="Phobius"/>
    </source>
</evidence>
<reference evidence="2 3" key="1">
    <citation type="submission" date="2020-08" db="EMBL/GenBank/DDBJ databases">
        <title>Sequencing the genomes of 1000 actinobacteria strains.</title>
        <authorList>
            <person name="Klenk H.-P."/>
        </authorList>
    </citation>
    <scope>NUCLEOTIDE SEQUENCE [LARGE SCALE GENOMIC DNA]</scope>
    <source>
        <strain evidence="2 3">DSM 45913</strain>
    </source>
</reference>
<dbReference type="RefSeq" id="WP_221496474.1">
    <property type="nucleotide sequence ID" value="NZ_JACHJB010000002.1"/>
</dbReference>
<protein>
    <recommendedName>
        <fullName evidence="4">Integral membrane protein</fullName>
    </recommendedName>
</protein>
<proteinExistence type="predicted"/>
<feature type="transmembrane region" description="Helical" evidence="1">
    <location>
        <begin position="80"/>
        <end position="101"/>
    </location>
</feature>
<organism evidence="2 3">
    <name type="scientific">Nonomuraea muscovyensis</name>
    <dbReference type="NCBI Taxonomy" id="1124761"/>
    <lineage>
        <taxon>Bacteria</taxon>
        <taxon>Bacillati</taxon>
        <taxon>Actinomycetota</taxon>
        <taxon>Actinomycetes</taxon>
        <taxon>Streptosporangiales</taxon>
        <taxon>Streptosporangiaceae</taxon>
        <taxon>Nonomuraea</taxon>
    </lineage>
</organism>
<keyword evidence="1" id="KW-0472">Membrane</keyword>
<dbReference type="AlphaFoldDB" id="A0A7X0C4Q4"/>
<dbReference type="EMBL" id="JACHJB010000002">
    <property type="protein sequence ID" value="MBB6347611.1"/>
    <property type="molecule type" value="Genomic_DNA"/>
</dbReference>
<name>A0A7X0C4Q4_9ACTN</name>
<keyword evidence="1" id="KW-1133">Transmembrane helix</keyword>
<sequence length="102" mass="11172">MVTVNLVLGFFAVIPLWALWFFAANFPLAAMGLTRREPTENDGVFPWLVILVPLVGGFLAAWSLTNLLVWRRTGQAARPYWAASSAVVLLPTIASMVAVSVR</sequence>
<evidence type="ECO:0000313" key="2">
    <source>
        <dbReference type="EMBL" id="MBB6347611.1"/>
    </source>
</evidence>
<keyword evidence="3" id="KW-1185">Reference proteome</keyword>
<feature type="transmembrane region" description="Helical" evidence="1">
    <location>
        <begin position="6"/>
        <end position="33"/>
    </location>
</feature>
<accession>A0A7X0C4Q4</accession>
<dbReference type="Proteomes" id="UP000583800">
    <property type="component" value="Unassembled WGS sequence"/>
</dbReference>
<comment type="caution">
    <text evidence="2">The sequence shown here is derived from an EMBL/GenBank/DDBJ whole genome shotgun (WGS) entry which is preliminary data.</text>
</comment>